<comment type="caution">
    <text evidence="1">The sequence shown here is derived from an EMBL/GenBank/DDBJ whole genome shotgun (WGS) entry which is preliminary data.</text>
</comment>
<dbReference type="AlphaFoldDB" id="A0A292YS48"/>
<reference evidence="2" key="1">
    <citation type="submission" date="2017-07" db="EMBL/GenBank/DDBJ databases">
        <title>Draft genome sequence of Effusibacillus lacus strain skLN1.</title>
        <authorList>
            <person name="Watanabe M."/>
            <person name="Kojima H."/>
            <person name="Fukui M."/>
        </authorList>
    </citation>
    <scope>NUCLEOTIDE SEQUENCE [LARGE SCALE GENOMIC DNA]</scope>
    <source>
        <strain evidence="2">skLN1</strain>
    </source>
</reference>
<sequence length="62" mass="7465">METDRTELEELRFGADRASRIETWHQFLLCFERGARELCKQYRLVFPEEFFNRVGYVCGDEA</sequence>
<dbReference type="EMBL" id="BDUF01000086">
    <property type="protein sequence ID" value="GAX91244.1"/>
    <property type="molecule type" value="Genomic_DNA"/>
</dbReference>
<evidence type="ECO:0000313" key="1">
    <source>
        <dbReference type="EMBL" id="GAX91244.1"/>
    </source>
</evidence>
<dbReference type="RefSeq" id="WP_096182967.1">
    <property type="nucleotide sequence ID" value="NZ_SLZX01000001.1"/>
</dbReference>
<name>A0A292YS48_9BACL</name>
<dbReference type="Proteomes" id="UP000217785">
    <property type="component" value="Unassembled WGS sequence"/>
</dbReference>
<gene>
    <name evidence="1" type="ORF">EFBL_2910</name>
</gene>
<proteinExistence type="predicted"/>
<accession>A0A292YS48</accession>
<keyword evidence="2" id="KW-1185">Reference proteome</keyword>
<evidence type="ECO:0000313" key="2">
    <source>
        <dbReference type="Proteomes" id="UP000217785"/>
    </source>
</evidence>
<protein>
    <submittedName>
        <fullName evidence="1">Uncharacterized protein</fullName>
    </submittedName>
</protein>
<organism evidence="1 2">
    <name type="scientific">Effusibacillus lacus</name>
    <dbReference type="NCBI Taxonomy" id="1348429"/>
    <lineage>
        <taxon>Bacteria</taxon>
        <taxon>Bacillati</taxon>
        <taxon>Bacillota</taxon>
        <taxon>Bacilli</taxon>
        <taxon>Bacillales</taxon>
        <taxon>Alicyclobacillaceae</taxon>
        <taxon>Effusibacillus</taxon>
    </lineage>
</organism>